<proteinExistence type="inferred from homology"/>
<dbReference type="GO" id="GO:0097272">
    <property type="term" value="P:ammonium homeostasis"/>
    <property type="evidence" value="ECO:0007669"/>
    <property type="project" value="TreeGrafter"/>
</dbReference>
<evidence type="ECO:0000313" key="8">
    <source>
        <dbReference type="EMBL" id="MIC88661.1"/>
    </source>
</evidence>
<reference evidence="8" key="1">
    <citation type="journal article" date="2018" name="Toxicon">
        <title>Venom-gland transcriptomics and venom proteomics of the giant Florida blue centipede, Scolopendra viridis.</title>
        <authorList>
            <person name="Ward M.J."/>
            <person name="Rokyta D.R."/>
        </authorList>
    </citation>
    <scope>NUCLEOTIDE SEQUENCE</scope>
    <source>
        <tissue evidence="8">Venom gland</tissue>
    </source>
</reference>
<dbReference type="GO" id="GO:0005886">
    <property type="term" value="C:plasma membrane"/>
    <property type="evidence" value="ECO:0007669"/>
    <property type="project" value="InterPro"/>
</dbReference>
<keyword evidence="5 6" id="KW-0472">Membrane</keyword>
<dbReference type="EMBL" id="GGNE01000120">
    <property type="protein sequence ID" value="MIC88661.1"/>
    <property type="molecule type" value="Transcribed_RNA"/>
</dbReference>
<feature type="transmembrane region" description="Helical" evidence="6">
    <location>
        <begin position="150"/>
        <end position="173"/>
    </location>
</feature>
<feature type="transmembrane region" description="Helical" evidence="6">
    <location>
        <begin position="410"/>
        <end position="431"/>
    </location>
</feature>
<accession>A0A4D5R9D1</accession>
<dbReference type="SUPFAM" id="SSF111352">
    <property type="entry name" value="Ammonium transporter"/>
    <property type="match status" value="1"/>
</dbReference>
<dbReference type="InterPro" id="IPR024041">
    <property type="entry name" value="NH4_transpt_AmtB-like_dom"/>
</dbReference>
<dbReference type="AlphaFoldDB" id="A0A4D5R9D1"/>
<evidence type="ECO:0000256" key="5">
    <source>
        <dbReference type="ARBA" id="ARBA00023136"/>
    </source>
</evidence>
<dbReference type="PRINTS" id="PR00342">
    <property type="entry name" value="RHESUSRHD"/>
</dbReference>
<evidence type="ECO:0000256" key="2">
    <source>
        <dbReference type="ARBA" id="ARBA00011036"/>
    </source>
</evidence>
<feature type="transmembrane region" description="Helical" evidence="6">
    <location>
        <begin position="179"/>
        <end position="199"/>
    </location>
</feature>
<dbReference type="PANTHER" id="PTHR11730:SF60">
    <property type="entry name" value="RH50, ISOFORM D"/>
    <property type="match status" value="1"/>
</dbReference>
<feature type="transmembrane region" description="Helical" evidence="6">
    <location>
        <begin position="211"/>
        <end position="230"/>
    </location>
</feature>
<dbReference type="FunFam" id="1.10.3430.10:FF:000012">
    <property type="entry name" value="Rh type C glycoprotein"/>
    <property type="match status" value="1"/>
</dbReference>
<feature type="transmembrane region" description="Helical" evidence="6">
    <location>
        <begin position="301"/>
        <end position="321"/>
    </location>
</feature>
<feature type="transmembrane region" description="Helical" evidence="6">
    <location>
        <begin position="250"/>
        <end position="268"/>
    </location>
</feature>
<evidence type="ECO:0000256" key="6">
    <source>
        <dbReference type="SAM" id="Phobius"/>
    </source>
</evidence>
<name>A0A4D5R9D1_SCOVI</name>
<dbReference type="PANTHER" id="PTHR11730">
    <property type="entry name" value="AMMONIUM TRANSPORTER"/>
    <property type="match status" value="1"/>
</dbReference>
<evidence type="ECO:0000256" key="4">
    <source>
        <dbReference type="ARBA" id="ARBA00022989"/>
    </source>
</evidence>
<dbReference type="InterPro" id="IPR002229">
    <property type="entry name" value="RhesusRHD"/>
</dbReference>
<keyword evidence="4 6" id="KW-1133">Transmembrane helix</keyword>
<comment type="similarity">
    <text evidence="2">Belongs to the ammonium transporter (TC 2.A.49) family. Rh subfamily.</text>
</comment>
<feature type="transmembrane region" description="Helical" evidence="6">
    <location>
        <begin position="59"/>
        <end position="77"/>
    </location>
</feature>
<organism evidence="8">
    <name type="scientific">Scolopendra viridis</name>
    <name type="common">Giant centipede</name>
    <dbReference type="NCBI Taxonomy" id="118503"/>
    <lineage>
        <taxon>Eukaryota</taxon>
        <taxon>Metazoa</taxon>
        <taxon>Ecdysozoa</taxon>
        <taxon>Arthropoda</taxon>
        <taxon>Myriapoda</taxon>
        <taxon>Chilopoda</taxon>
        <taxon>Pleurostigmophora</taxon>
        <taxon>Scolopendromorpha</taxon>
        <taxon>Scolopendridae</taxon>
        <taxon>Scolopendra</taxon>
    </lineage>
</organism>
<keyword evidence="3 6" id="KW-0812">Transmembrane</keyword>
<dbReference type="InterPro" id="IPR029020">
    <property type="entry name" value="Ammonium/urea_transptr"/>
</dbReference>
<comment type="subcellular location">
    <subcellularLocation>
        <location evidence="1">Membrane</location>
        <topology evidence="1">Multi-pass membrane protein</topology>
    </subcellularLocation>
</comment>
<dbReference type="GO" id="GO:0008519">
    <property type="term" value="F:ammonium channel activity"/>
    <property type="evidence" value="ECO:0007669"/>
    <property type="project" value="InterPro"/>
</dbReference>
<protein>
    <submittedName>
        <fullName evidence="8">Rh-related protein</fullName>
    </submittedName>
</protein>
<dbReference type="Gene3D" id="1.10.3430.10">
    <property type="entry name" value="Ammonium transporter AmtB like domains"/>
    <property type="match status" value="1"/>
</dbReference>
<feature type="transmembrane region" description="Helical" evidence="6">
    <location>
        <begin position="124"/>
        <end position="143"/>
    </location>
</feature>
<dbReference type="Pfam" id="PF00909">
    <property type="entry name" value="Ammonium_transp"/>
    <property type="match status" value="1"/>
</dbReference>
<feature type="transmembrane region" description="Helical" evidence="6">
    <location>
        <begin position="341"/>
        <end position="359"/>
    </location>
</feature>
<feature type="transmembrane region" description="Helical" evidence="6">
    <location>
        <begin position="84"/>
        <end position="104"/>
    </location>
</feature>
<evidence type="ECO:0000256" key="1">
    <source>
        <dbReference type="ARBA" id="ARBA00004141"/>
    </source>
</evidence>
<evidence type="ECO:0000256" key="3">
    <source>
        <dbReference type="ARBA" id="ARBA00022692"/>
    </source>
</evidence>
<sequence>MSSTRGKLTVFILILQTVFVILFGLLVEYDIEADASDPRNSKGLEHGGPDPDANPVRKYYPMFQDVHVMIFIGFGFLMTFLKRYGYSAVGVNMLLGAVVLQWATLCQGFFHNHGGKIHVDITSLLNADFASATVLISFGALLGKTSPLQLLVMAIVEIVIFAANEWVGLHVFWTSDVGASVLVHVFGAYFGLMVSLALHRPDIHQTNKEGAVYHSDVFAMIGTIFLWLFWPSFNAALAPGHAQHRVVINTYYALAACCVTTFAFSSLVDKHSRFNMVHVQNSTLAGGVAIGTAADLMIEPWGAMLVGIAAGFLSVLGYQYITPFMAKHLRIHDTCGVHNLHGMPGVLAGIIGAILASLASEENYGKNLYEQYPMRAPPANTSELAAITAVMGRIEPGKGWSASSQAGYQLAALFMTLAVACVGGLITGIILRLPFLDPLSTDQLFDDEDFWEIPEEEPLVVPSHVTPVKQEDSKTFPTNGAKDADVLTMAVF</sequence>
<feature type="domain" description="Ammonium transporter AmtB-like" evidence="7">
    <location>
        <begin position="54"/>
        <end position="433"/>
    </location>
</feature>
<evidence type="ECO:0000259" key="7">
    <source>
        <dbReference type="Pfam" id="PF00909"/>
    </source>
</evidence>